<sequence length="109" mass="11850">MPELGKVSREQISALVGVAPYDDDSGERTGERHIAGGRSRVRRALFNAALPASQRWNTALVALYGRLTNNGKAHRKTIIACVRKLLIFANAVVERGTPWSKTPPANLTA</sequence>
<dbReference type="GO" id="GO:0006313">
    <property type="term" value="P:DNA transposition"/>
    <property type="evidence" value="ECO:0007669"/>
    <property type="project" value="InterPro"/>
</dbReference>
<dbReference type="Pfam" id="PF02371">
    <property type="entry name" value="Transposase_20"/>
    <property type="match status" value="1"/>
</dbReference>
<evidence type="ECO:0000313" key="3">
    <source>
        <dbReference type="Proteomes" id="UP000182888"/>
    </source>
</evidence>
<dbReference type="Proteomes" id="UP000182888">
    <property type="component" value="Unassembled WGS sequence"/>
</dbReference>
<dbReference type="GO" id="GO:0003677">
    <property type="term" value="F:DNA binding"/>
    <property type="evidence" value="ECO:0007669"/>
    <property type="project" value="InterPro"/>
</dbReference>
<accession>A0A0K2W4W5</accession>
<evidence type="ECO:0000259" key="1">
    <source>
        <dbReference type="Pfam" id="PF02371"/>
    </source>
</evidence>
<dbReference type="PANTHER" id="PTHR33055">
    <property type="entry name" value="TRANSPOSASE FOR INSERTION SEQUENCE ELEMENT IS1111A"/>
    <property type="match status" value="1"/>
</dbReference>
<dbReference type="InterPro" id="IPR003346">
    <property type="entry name" value="Transposase_20"/>
</dbReference>
<proteinExistence type="predicted"/>
<dbReference type="PANTHER" id="PTHR33055:SF13">
    <property type="entry name" value="TRANSPOSASE"/>
    <property type="match status" value="1"/>
</dbReference>
<evidence type="ECO:0000313" key="2">
    <source>
        <dbReference type="EMBL" id="CDX61149.1"/>
    </source>
</evidence>
<reference evidence="3" key="1">
    <citation type="submission" date="2014-08" db="EMBL/GenBank/DDBJ databases">
        <authorList>
            <person name="Edwards T."/>
        </authorList>
    </citation>
    <scope>NUCLEOTIDE SEQUENCE [LARGE SCALE GENOMIC DNA]</scope>
</reference>
<feature type="domain" description="Transposase IS116/IS110/IS902 C-terminal" evidence="1">
    <location>
        <begin position="8"/>
        <end position="62"/>
    </location>
</feature>
<gene>
    <name evidence="2" type="ORF">MPL1032_340070</name>
</gene>
<dbReference type="EMBL" id="CCND01000028">
    <property type="protein sequence ID" value="CDX61149.1"/>
    <property type="molecule type" value="Genomic_DNA"/>
</dbReference>
<dbReference type="InterPro" id="IPR047650">
    <property type="entry name" value="Transpos_IS110"/>
</dbReference>
<organism evidence="2 3">
    <name type="scientific">Mesorhizobium plurifarium</name>
    <dbReference type="NCBI Taxonomy" id="69974"/>
    <lineage>
        <taxon>Bacteria</taxon>
        <taxon>Pseudomonadati</taxon>
        <taxon>Pseudomonadota</taxon>
        <taxon>Alphaproteobacteria</taxon>
        <taxon>Hyphomicrobiales</taxon>
        <taxon>Phyllobacteriaceae</taxon>
        <taxon>Mesorhizobium</taxon>
    </lineage>
</organism>
<name>A0A0K2W4W5_MESPL</name>
<dbReference type="AlphaFoldDB" id="A0A0K2W4W5"/>
<protein>
    <submittedName>
        <fullName evidence="2">Transposase</fullName>
    </submittedName>
</protein>
<dbReference type="GO" id="GO:0004803">
    <property type="term" value="F:transposase activity"/>
    <property type="evidence" value="ECO:0007669"/>
    <property type="project" value="InterPro"/>
</dbReference>